<name>A0ABX5UUI6_9BURK</name>
<evidence type="ECO:0000313" key="16">
    <source>
        <dbReference type="EMBL" id="QCP14111.1"/>
    </source>
</evidence>
<dbReference type="Pfam" id="PF07715">
    <property type="entry name" value="Plug"/>
    <property type="match status" value="1"/>
</dbReference>
<evidence type="ECO:0000256" key="13">
    <source>
        <dbReference type="SAM" id="SignalP"/>
    </source>
</evidence>
<protein>
    <submittedName>
        <fullName evidence="16">TonB-dependent receptor</fullName>
    </submittedName>
</protein>
<evidence type="ECO:0000259" key="15">
    <source>
        <dbReference type="Pfam" id="PF07715"/>
    </source>
</evidence>
<evidence type="ECO:0000256" key="7">
    <source>
        <dbReference type="ARBA" id="ARBA00023065"/>
    </source>
</evidence>
<feature type="domain" description="TonB-dependent receptor-like beta-barrel" evidence="14">
    <location>
        <begin position="325"/>
        <end position="764"/>
    </location>
</feature>
<dbReference type="Pfam" id="PF00593">
    <property type="entry name" value="TonB_dep_Rec_b-barrel"/>
    <property type="match status" value="1"/>
</dbReference>
<comment type="subcellular location">
    <subcellularLocation>
        <location evidence="1 11">Cell outer membrane</location>
        <topology evidence="1 11">Multi-pass membrane protein</topology>
    </subcellularLocation>
</comment>
<keyword evidence="6" id="KW-0408">Iron</keyword>
<evidence type="ECO:0000256" key="10">
    <source>
        <dbReference type="ARBA" id="ARBA00023237"/>
    </source>
</evidence>
<feature type="signal peptide" evidence="13">
    <location>
        <begin position="1"/>
        <end position="36"/>
    </location>
</feature>
<dbReference type="EMBL" id="CP040017">
    <property type="protein sequence ID" value="QCP14111.1"/>
    <property type="molecule type" value="Genomic_DNA"/>
</dbReference>
<dbReference type="InterPro" id="IPR000531">
    <property type="entry name" value="Beta-barrel_TonB"/>
</dbReference>
<evidence type="ECO:0000256" key="6">
    <source>
        <dbReference type="ARBA" id="ARBA00023004"/>
    </source>
</evidence>
<dbReference type="InterPro" id="IPR036942">
    <property type="entry name" value="Beta-barrel_TonB_sf"/>
</dbReference>
<dbReference type="InterPro" id="IPR012910">
    <property type="entry name" value="Plug_dom"/>
</dbReference>
<evidence type="ECO:0000256" key="5">
    <source>
        <dbReference type="ARBA" id="ARBA00022692"/>
    </source>
</evidence>
<evidence type="ECO:0000256" key="3">
    <source>
        <dbReference type="ARBA" id="ARBA00022452"/>
    </source>
</evidence>
<sequence length="801" mass="85815">MSFASAYMESIGMSTPFRMKALCAALAALVVPQAYAQELTGAASAAVPAAAAAAAAADVATSGAQASAMAAVVVTAQRRSERLQDVPVAITALSGDAVLRSDQIHTANDITQFIPNASASATDGRSRPRWFLRGIGTNETAASSVSPIGIYNDDVFLNNVYIQAFPLFDTERVEVLRGPQGTLWGKNTTGGAINFISRKPAFDTDGYAKAGIGSFGEKIVQGAIGGAAIDDRLALRLSVYNEDRDGWVDNIVTGTKTGAVSDSAVRGQALFKVDSDLDVLFSVRTRKADGDVNPSFFVKGPRQVVVNPLYLGAQRGAGAISAAGTGTEEIKSNGVSATVNWELGTGLQRYSLTSITSRDTGKRLNLSTATFALPTSAGYQYTDSRQVTQELRLASPKAEALSWIVGAHYFDEALDNNSVTRNNRIANASQSSASGSSAGSWNQEHYWQDTRSAALFGSVNYDVTDKFTVIGGLRRSSERKDYTLDFQQSTNTGSGPANSATFDDAVPYYLPGAVANGLNPLQTSSQSATWRNTTWDFTTQYKFDRNVNSYARVSHGFRAGGFVVDQPTASTRTIKRLDPETLDALELGLKTQWLDGRLTFNTAVFHYKYENKIEAVLLPSTTSASGTRQVQENAADGRSRGVEVELAWLPSSNARLSGSFGYLDTRYTNYASTASGQTLDATGNRFSRAPRFSGTLDGEYGFPLDSGAVIALGTDWSYRTRQFFNAVDQSEPTLWQDAYALGNARLVYKSADGRFELAAVVRNVTDKVYAILATGSATGNTATRQVYGLPRSYGATFTARF</sequence>
<keyword evidence="16" id="KW-0675">Receptor</keyword>
<evidence type="ECO:0000256" key="2">
    <source>
        <dbReference type="ARBA" id="ARBA00022448"/>
    </source>
</evidence>
<accession>A0ABX5UUI6</accession>
<dbReference type="InterPro" id="IPR039426">
    <property type="entry name" value="TonB-dep_rcpt-like"/>
</dbReference>
<proteinExistence type="inferred from homology"/>
<keyword evidence="4" id="KW-0410">Iron transport</keyword>
<evidence type="ECO:0000256" key="1">
    <source>
        <dbReference type="ARBA" id="ARBA00004571"/>
    </source>
</evidence>
<feature type="domain" description="TonB-dependent receptor plug" evidence="15">
    <location>
        <begin position="83"/>
        <end position="192"/>
    </location>
</feature>
<keyword evidence="5 11" id="KW-0812">Transmembrane</keyword>
<evidence type="ECO:0000256" key="9">
    <source>
        <dbReference type="ARBA" id="ARBA00023136"/>
    </source>
</evidence>
<evidence type="ECO:0000313" key="17">
    <source>
        <dbReference type="Proteomes" id="UP000298763"/>
    </source>
</evidence>
<evidence type="ECO:0000259" key="14">
    <source>
        <dbReference type="Pfam" id="PF00593"/>
    </source>
</evidence>
<dbReference type="PROSITE" id="PS52016">
    <property type="entry name" value="TONB_DEPENDENT_REC_3"/>
    <property type="match status" value="1"/>
</dbReference>
<feature type="chain" id="PRO_5045304250" evidence="13">
    <location>
        <begin position="37"/>
        <end position="801"/>
    </location>
</feature>
<keyword evidence="13" id="KW-0732">Signal</keyword>
<keyword evidence="17" id="KW-1185">Reference proteome</keyword>
<keyword evidence="8 12" id="KW-0798">TonB box</keyword>
<dbReference type="Proteomes" id="UP000298763">
    <property type="component" value="Chromosome"/>
</dbReference>
<keyword evidence="9 11" id="KW-0472">Membrane</keyword>
<organism evidence="16 17">
    <name type="scientific">Pseudoduganella umbonata</name>
    <dbReference type="NCBI Taxonomy" id="864828"/>
    <lineage>
        <taxon>Bacteria</taxon>
        <taxon>Pseudomonadati</taxon>
        <taxon>Pseudomonadota</taxon>
        <taxon>Betaproteobacteria</taxon>
        <taxon>Burkholderiales</taxon>
        <taxon>Oxalobacteraceae</taxon>
        <taxon>Telluria group</taxon>
        <taxon>Pseudoduganella</taxon>
    </lineage>
</organism>
<evidence type="ECO:0000256" key="11">
    <source>
        <dbReference type="PROSITE-ProRule" id="PRU01360"/>
    </source>
</evidence>
<evidence type="ECO:0000256" key="4">
    <source>
        <dbReference type="ARBA" id="ARBA00022496"/>
    </source>
</evidence>
<keyword evidence="2 11" id="KW-0813">Transport</keyword>
<dbReference type="PANTHER" id="PTHR32552:SF81">
    <property type="entry name" value="TONB-DEPENDENT OUTER MEMBRANE RECEPTOR"/>
    <property type="match status" value="1"/>
</dbReference>
<dbReference type="SUPFAM" id="SSF56935">
    <property type="entry name" value="Porins"/>
    <property type="match status" value="1"/>
</dbReference>
<keyword evidence="3 11" id="KW-1134">Transmembrane beta strand</keyword>
<keyword evidence="10 11" id="KW-0998">Cell outer membrane</keyword>
<evidence type="ECO:0000256" key="12">
    <source>
        <dbReference type="RuleBase" id="RU003357"/>
    </source>
</evidence>
<evidence type="ECO:0000256" key="8">
    <source>
        <dbReference type="ARBA" id="ARBA00023077"/>
    </source>
</evidence>
<dbReference type="PANTHER" id="PTHR32552">
    <property type="entry name" value="FERRICHROME IRON RECEPTOR-RELATED"/>
    <property type="match status" value="1"/>
</dbReference>
<gene>
    <name evidence="16" type="ORF">FCL38_29625</name>
</gene>
<keyword evidence="7" id="KW-0406">Ion transport</keyword>
<reference evidence="16 17" key="1">
    <citation type="submission" date="2019-05" db="EMBL/GenBank/DDBJ databases">
        <title>Draft Genome Sequences of Six Type Strains of the Genus Massilia.</title>
        <authorList>
            <person name="Miess H."/>
            <person name="Frediansyhah A."/>
            <person name="Gross H."/>
        </authorList>
    </citation>
    <scope>NUCLEOTIDE SEQUENCE [LARGE SCALE GENOMIC DNA]</scope>
    <source>
        <strain evidence="16 17">DSMZ 26121</strain>
    </source>
</reference>
<dbReference type="Gene3D" id="2.40.170.20">
    <property type="entry name" value="TonB-dependent receptor, beta-barrel domain"/>
    <property type="match status" value="1"/>
</dbReference>
<comment type="similarity">
    <text evidence="11 12">Belongs to the TonB-dependent receptor family.</text>
</comment>